<keyword evidence="4" id="KW-1185">Reference proteome</keyword>
<feature type="domain" description="Aldehyde dehydrogenase" evidence="2">
    <location>
        <begin position="93"/>
        <end position="266"/>
    </location>
</feature>
<dbReference type="SUPFAM" id="SSF53720">
    <property type="entry name" value="ALDH-like"/>
    <property type="match status" value="1"/>
</dbReference>
<gene>
    <name evidence="3" type="ORF">NXF25_018803</name>
</gene>
<evidence type="ECO:0000259" key="2">
    <source>
        <dbReference type="Pfam" id="PF00171"/>
    </source>
</evidence>
<dbReference type="EMBL" id="JAOTOJ010000009">
    <property type="protein sequence ID" value="KAK9395442.1"/>
    <property type="molecule type" value="Genomic_DNA"/>
</dbReference>
<dbReference type="InterPro" id="IPR016162">
    <property type="entry name" value="Ald_DH_N"/>
</dbReference>
<evidence type="ECO:0000256" key="1">
    <source>
        <dbReference type="SAM" id="MobiDB-lite"/>
    </source>
</evidence>
<dbReference type="PANTHER" id="PTHR11699">
    <property type="entry name" value="ALDEHYDE DEHYDROGENASE-RELATED"/>
    <property type="match status" value="1"/>
</dbReference>
<feature type="region of interest" description="Disordered" evidence="1">
    <location>
        <begin position="48"/>
        <end position="92"/>
    </location>
</feature>
<sequence length="302" mass="34241">MNWPLNRRRGMMHGSCLDRERKAAIASLHSQISMDSHIPICPVMDQRTRKTSLKTSPDSKSSRHIMMTHSRQRRERDSQLMSGDSSHDQGEEEIVIREREETSTMRDEETSKDLANCCESTRPTCSTLGVQHLNRPPPFVRETTLYGACIHFREPVGVLGIACPDEHSLLSFVSLFAPAITRGNCIVIIPSERYPLPALDLIQVFDTSDVPAGVVNIISGSWDYLSRNLSEHHDVQAMWYFGSKEGSGLVEWASAGNLKRTWVNYGIDKHCWRDHEESGEEFLYQATQCKSVWMPMGDIFAN</sequence>
<evidence type="ECO:0000313" key="3">
    <source>
        <dbReference type="EMBL" id="KAK9395442.1"/>
    </source>
</evidence>
<dbReference type="GO" id="GO:0016491">
    <property type="term" value="F:oxidoreductase activity"/>
    <property type="evidence" value="ECO:0007669"/>
    <property type="project" value="InterPro"/>
</dbReference>
<dbReference type="AlphaFoldDB" id="A0AAW1B1S9"/>
<dbReference type="Pfam" id="PF00171">
    <property type="entry name" value="Aldedh"/>
    <property type="match status" value="1"/>
</dbReference>
<accession>A0AAW1B1S9</accession>
<protein>
    <submittedName>
        <fullName evidence="3">Aldehyde dehydrogenase family 16 member A1</fullName>
    </submittedName>
</protein>
<organism evidence="3 4">
    <name type="scientific">Crotalus adamanteus</name>
    <name type="common">Eastern diamondback rattlesnake</name>
    <dbReference type="NCBI Taxonomy" id="8729"/>
    <lineage>
        <taxon>Eukaryota</taxon>
        <taxon>Metazoa</taxon>
        <taxon>Chordata</taxon>
        <taxon>Craniata</taxon>
        <taxon>Vertebrata</taxon>
        <taxon>Euteleostomi</taxon>
        <taxon>Lepidosauria</taxon>
        <taxon>Squamata</taxon>
        <taxon>Bifurcata</taxon>
        <taxon>Unidentata</taxon>
        <taxon>Episquamata</taxon>
        <taxon>Toxicofera</taxon>
        <taxon>Serpentes</taxon>
        <taxon>Colubroidea</taxon>
        <taxon>Viperidae</taxon>
        <taxon>Crotalinae</taxon>
        <taxon>Crotalus</taxon>
    </lineage>
</organism>
<dbReference type="Proteomes" id="UP001474421">
    <property type="component" value="Unassembled WGS sequence"/>
</dbReference>
<dbReference type="InterPro" id="IPR015590">
    <property type="entry name" value="Aldehyde_DH_dom"/>
</dbReference>
<dbReference type="Gene3D" id="3.40.605.10">
    <property type="entry name" value="Aldehyde Dehydrogenase, Chain A, domain 1"/>
    <property type="match status" value="1"/>
</dbReference>
<evidence type="ECO:0000313" key="4">
    <source>
        <dbReference type="Proteomes" id="UP001474421"/>
    </source>
</evidence>
<dbReference type="InterPro" id="IPR016161">
    <property type="entry name" value="Ald_DH/histidinol_DH"/>
</dbReference>
<comment type="caution">
    <text evidence="3">The sequence shown here is derived from an EMBL/GenBank/DDBJ whole genome shotgun (WGS) entry which is preliminary data.</text>
</comment>
<reference evidence="3 4" key="1">
    <citation type="journal article" date="2024" name="Proc. Natl. Acad. Sci. U.S.A.">
        <title>The genetic regulatory architecture and epigenomic basis for age-related changes in rattlesnake venom.</title>
        <authorList>
            <person name="Hogan M.P."/>
            <person name="Holding M.L."/>
            <person name="Nystrom G.S."/>
            <person name="Colston T.J."/>
            <person name="Bartlett D.A."/>
            <person name="Mason A.J."/>
            <person name="Ellsworth S.A."/>
            <person name="Rautsaw R.M."/>
            <person name="Lawrence K.C."/>
            <person name="Strickland J.L."/>
            <person name="He B."/>
            <person name="Fraser P."/>
            <person name="Margres M.J."/>
            <person name="Gilbert D.M."/>
            <person name="Gibbs H.L."/>
            <person name="Parkinson C.L."/>
            <person name="Rokyta D.R."/>
        </authorList>
    </citation>
    <scope>NUCLEOTIDE SEQUENCE [LARGE SCALE GENOMIC DNA]</scope>
    <source>
        <strain evidence="3">DRR0105</strain>
    </source>
</reference>
<proteinExistence type="predicted"/>
<name>A0AAW1B1S9_CROAD</name>